<dbReference type="InterPro" id="IPR001845">
    <property type="entry name" value="HTH_ArsR_DNA-bd_dom"/>
</dbReference>
<keyword evidence="6" id="KW-1185">Reference proteome</keyword>
<dbReference type="InterPro" id="IPR051081">
    <property type="entry name" value="HTH_MetalResp_TranReg"/>
</dbReference>
<comment type="caution">
    <text evidence="5">The sequence shown here is derived from an EMBL/GenBank/DDBJ whole genome shotgun (WGS) entry which is preliminary data.</text>
</comment>
<dbReference type="GO" id="GO:0003700">
    <property type="term" value="F:DNA-binding transcription factor activity"/>
    <property type="evidence" value="ECO:0007669"/>
    <property type="project" value="InterPro"/>
</dbReference>
<dbReference type="GO" id="GO:0003677">
    <property type="term" value="F:DNA binding"/>
    <property type="evidence" value="ECO:0007669"/>
    <property type="project" value="UniProtKB-KW"/>
</dbReference>
<evidence type="ECO:0000313" key="5">
    <source>
        <dbReference type="EMBL" id="TYB31360.1"/>
    </source>
</evidence>
<accession>A0A5D0MIV7</accession>
<feature type="domain" description="HTH arsR-type" evidence="4">
    <location>
        <begin position="1"/>
        <end position="97"/>
    </location>
</feature>
<evidence type="ECO:0000256" key="1">
    <source>
        <dbReference type="ARBA" id="ARBA00023015"/>
    </source>
</evidence>
<dbReference type="SUPFAM" id="SSF46785">
    <property type="entry name" value="Winged helix' DNA-binding domain"/>
    <property type="match status" value="1"/>
</dbReference>
<dbReference type="InterPro" id="IPR011991">
    <property type="entry name" value="ArsR-like_HTH"/>
</dbReference>
<keyword evidence="2" id="KW-0238">DNA-binding</keyword>
<name>A0A5D0MIV7_9BACT</name>
<gene>
    <name evidence="5" type="ORF">FXF47_04530</name>
</gene>
<reference evidence="5" key="1">
    <citation type="submission" date="2019-08" db="EMBL/GenBank/DDBJ databases">
        <title>Genomic characterization of a novel candidate phylum (ARYD3) from a high temperature, high salinity tertiary oil reservoir in north central Oklahoma, USA.</title>
        <authorList>
            <person name="Youssef N.H."/>
            <person name="Yadav A."/>
            <person name="Elshahed M.S."/>
        </authorList>
    </citation>
    <scope>NUCLEOTIDE SEQUENCE [LARGE SCALE GENOMIC DNA]</scope>
    <source>
        <strain evidence="5">ARYD3</strain>
    </source>
</reference>
<dbReference type="PANTHER" id="PTHR33154:SF15">
    <property type="entry name" value="REGULATORY PROTEIN ARSR"/>
    <property type="match status" value="1"/>
</dbReference>
<dbReference type="NCBIfam" id="NF033788">
    <property type="entry name" value="HTH_metalloreg"/>
    <property type="match status" value="1"/>
</dbReference>
<dbReference type="SMART" id="SM00418">
    <property type="entry name" value="HTH_ARSR"/>
    <property type="match status" value="1"/>
</dbReference>
<dbReference type="Proteomes" id="UP000324143">
    <property type="component" value="Unassembled WGS sequence"/>
</dbReference>
<evidence type="ECO:0000259" key="4">
    <source>
        <dbReference type="PROSITE" id="PS50987"/>
    </source>
</evidence>
<proteinExistence type="predicted"/>
<evidence type="ECO:0000313" key="6">
    <source>
        <dbReference type="Proteomes" id="UP000324143"/>
    </source>
</evidence>
<evidence type="ECO:0000256" key="2">
    <source>
        <dbReference type="ARBA" id="ARBA00023125"/>
    </source>
</evidence>
<organism evidence="5 6">
    <name type="scientific">Candidatus Mcinerneyibacterium aminivorans</name>
    <dbReference type="NCBI Taxonomy" id="2703815"/>
    <lineage>
        <taxon>Bacteria</taxon>
        <taxon>Candidatus Macinerneyibacteriota</taxon>
        <taxon>Candidatus Mcinerneyibacteria</taxon>
        <taxon>Candidatus Mcinerneyibacteriales</taxon>
        <taxon>Candidatus Mcinerneyibacteriaceae</taxon>
        <taxon>Candidatus Mcinerneyibacterium</taxon>
    </lineage>
</organism>
<sequence length="97" mass="11215">MDESKKKEFAELSKALSHPHRLEIIKILSELDGDKQCMVRSIVDQLPVSQSTVSQHLKILKNSGWIKGIINGPRVCYCLREGVFEKYIEYIKKLKEK</sequence>
<dbReference type="Pfam" id="PF01022">
    <property type="entry name" value="HTH_5"/>
    <property type="match status" value="1"/>
</dbReference>
<dbReference type="PANTHER" id="PTHR33154">
    <property type="entry name" value="TRANSCRIPTIONAL REGULATOR, ARSR FAMILY"/>
    <property type="match status" value="1"/>
</dbReference>
<dbReference type="PRINTS" id="PR00778">
    <property type="entry name" value="HTHARSR"/>
</dbReference>
<protein>
    <submittedName>
        <fullName evidence="5">Winged helix-turn-helix transcriptional regulator</fullName>
    </submittedName>
</protein>
<keyword evidence="1" id="KW-0805">Transcription regulation</keyword>
<evidence type="ECO:0000256" key="3">
    <source>
        <dbReference type="ARBA" id="ARBA00023163"/>
    </source>
</evidence>
<dbReference type="InterPro" id="IPR036388">
    <property type="entry name" value="WH-like_DNA-bd_sf"/>
</dbReference>
<dbReference type="PROSITE" id="PS50987">
    <property type="entry name" value="HTH_ARSR_2"/>
    <property type="match status" value="1"/>
</dbReference>
<dbReference type="InterPro" id="IPR036390">
    <property type="entry name" value="WH_DNA-bd_sf"/>
</dbReference>
<dbReference type="EMBL" id="VSIX01000037">
    <property type="protein sequence ID" value="TYB31360.1"/>
    <property type="molecule type" value="Genomic_DNA"/>
</dbReference>
<dbReference type="AlphaFoldDB" id="A0A5D0MIV7"/>
<dbReference type="CDD" id="cd00090">
    <property type="entry name" value="HTH_ARSR"/>
    <property type="match status" value="1"/>
</dbReference>
<dbReference type="Gene3D" id="1.10.10.10">
    <property type="entry name" value="Winged helix-like DNA-binding domain superfamily/Winged helix DNA-binding domain"/>
    <property type="match status" value="1"/>
</dbReference>
<keyword evidence="3" id="KW-0804">Transcription</keyword>